<dbReference type="SUPFAM" id="SSF55486">
    <property type="entry name" value="Metalloproteases ('zincins'), catalytic domain"/>
    <property type="match status" value="1"/>
</dbReference>
<dbReference type="InterPro" id="IPR008753">
    <property type="entry name" value="Peptidase_M13_N"/>
</dbReference>
<dbReference type="OMA" id="NESAIEW"/>
<organism evidence="2 3">
    <name type="scientific">Chiloscyllium punctatum</name>
    <name type="common">Brownbanded bambooshark</name>
    <name type="synonym">Hemiscyllium punctatum</name>
    <dbReference type="NCBI Taxonomy" id="137246"/>
    <lineage>
        <taxon>Eukaryota</taxon>
        <taxon>Metazoa</taxon>
        <taxon>Chordata</taxon>
        <taxon>Craniata</taxon>
        <taxon>Vertebrata</taxon>
        <taxon>Chondrichthyes</taxon>
        <taxon>Elasmobranchii</taxon>
        <taxon>Galeomorphii</taxon>
        <taxon>Galeoidea</taxon>
        <taxon>Orectolobiformes</taxon>
        <taxon>Hemiscylliidae</taxon>
        <taxon>Chiloscyllium</taxon>
    </lineage>
</organism>
<dbReference type="Gene3D" id="1.10.1380.10">
    <property type="entry name" value="Neutral endopeptidase , domain2"/>
    <property type="match status" value="2"/>
</dbReference>
<evidence type="ECO:0000313" key="3">
    <source>
        <dbReference type="Proteomes" id="UP000287033"/>
    </source>
</evidence>
<dbReference type="PROSITE" id="PS51885">
    <property type="entry name" value="NEPRILYSIN"/>
    <property type="match status" value="1"/>
</dbReference>
<dbReference type="GO" id="GO:0005886">
    <property type="term" value="C:plasma membrane"/>
    <property type="evidence" value="ECO:0007669"/>
    <property type="project" value="TreeGrafter"/>
</dbReference>
<reference evidence="2 3" key="1">
    <citation type="journal article" date="2018" name="Nat. Ecol. Evol.">
        <title>Shark genomes provide insights into elasmobranch evolution and the origin of vertebrates.</title>
        <authorList>
            <person name="Hara Y"/>
            <person name="Yamaguchi K"/>
            <person name="Onimaru K"/>
            <person name="Kadota M"/>
            <person name="Koyanagi M"/>
            <person name="Keeley SD"/>
            <person name="Tatsumi K"/>
            <person name="Tanaka K"/>
            <person name="Motone F"/>
            <person name="Kageyama Y"/>
            <person name="Nozu R"/>
            <person name="Adachi N"/>
            <person name="Nishimura O"/>
            <person name="Nakagawa R"/>
            <person name="Tanegashima C"/>
            <person name="Kiyatake I"/>
            <person name="Matsumoto R"/>
            <person name="Murakumo K"/>
            <person name="Nishida K"/>
            <person name="Terakita A"/>
            <person name="Kuratani S"/>
            <person name="Sato K"/>
            <person name="Hyodo S Kuraku.S."/>
        </authorList>
    </citation>
    <scope>NUCLEOTIDE SEQUENCE [LARGE SCALE GENOMIC DNA]</scope>
</reference>
<feature type="domain" description="Peptidase M13 N-terminal" evidence="1">
    <location>
        <begin position="382"/>
        <end position="426"/>
    </location>
</feature>
<comment type="caution">
    <text evidence="2">The sequence shown here is derived from an EMBL/GenBank/DDBJ whole genome shotgun (WGS) entry which is preliminary data.</text>
</comment>
<feature type="non-terminal residue" evidence="2">
    <location>
        <position position="1"/>
    </location>
</feature>
<dbReference type="CDD" id="cd08662">
    <property type="entry name" value="M13"/>
    <property type="match status" value="1"/>
</dbReference>
<dbReference type="GO" id="GO:0016485">
    <property type="term" value="P:protein processing"/>
    <property type="evidence" value="ECO:0007669"/>
    <property type="project" value="TreeGrafter"/>
</dbReference>
<keyword evidence="3" id="KW-1185">Reference proteome</keyword>
<dbReference type="InterPro" id="IPR024079">
    <property type="entry name" value="MetalloPept_cat_dom_sf"/>
</dbReference>
<dbReference type="Proteomes" id="UP000287033">
    <property type="component" value="Unassembled WGS sequence"/>
</dbReference>
<sequence length="516" mass="59484">WPAASRLGTEGGAADSSQDKGKLMRIIFFPVGSRVIHLQQEEHCLSPECTEAGVHIFKKINWSADPCENFFEFACGQWIKETPIPEDYSSYGTYSWVRQGVNIKLRELLEIPIDEGKEIEVVQKAKLLYQSCMNESAIEWEDSKPLLKFLRQPHLRWPVLETNNGPEGTWVEEDFNLLEMLAFLRGKCNSGIFIQLFVGTDDKNSNKHIFKLDQGSVFLPSEEDYLTNSTEAEKSRHALLQLMIDIAVLLGANTTTAQIDMQSALEFETQVAKILIPHSNRTSEALYNKLSVLKLQETIPRFDWLRYLKLVIDTDLYPELSHINTSEEVIVYVPQYFKDLFPLLDTVDNRTIANYVVWRIVYRRISNLSQRFLTRRLEFLKTEDLVAGVRWAFVDMLDKENDWMDPETKTKAKEKAHGVLAKIGYPDFILNDTIINAYFRNLTVSHTEYFDNVLRSLQFFSQTGFSYLRSHVSKTEWYTSPTTVNAFYSPTTNQISEYLSFGFWMGVAAVSVRVNT</sequence>
<protein>
    <recommendedName>
        <fullName evidence="1">Peptidase M13 N-terminal domain-containing protein</fullName>
    </recommendedName>
</protein>
<accession>A0A401RR34</accession>
<dbReference type="InterPro" id="IPR000718">
    <property type="entry name" value="Peptidase_M13"/>
</dbReference>
<dbReference type="AlphaFoldDB" id="A0A401RR34"/>
<proteinExistence type="predicted"/>
<gene>
    <name evidence="2" type="ORF">chiPu_0019197</name>
</gene>
<dbReference type="PANTHER" id="PTHR11733">
    <property type="entry name" value="ZINC METALLOPROTEASE FAMILY M13 NEPRILYSIN-RELATED"/>
    <property type="match status" value="1"/>
</dbReference>
<dbReference type="PANTHER" id="PTHR11733:SF133">
    <property type="entry name" value="PHOSPHATE-REGULATING NEUTRAL ENDOPEPTIDASE PHEX"/>
    <property type="match status" value="1"/>
</dbReference>
<dbReference type="Pfam" id="PF05649">
    <property type="entry name" value="Peptidase_M13_N"/>
    <property type="match status" value="2"/>
</dbReference>
<evidence type="ECO:0000313" key="2">
    <source>
        <dbReference type="EMBL" id="GCC20633.1"/>
    </source>
</evidence>
<dbReference type="Gene3D" id="3.40.390.10">
    <property type="entry name" value="Collagenase (Catalytic Domain)"/>
    <property type="match status" value="2"/>
</dbReference>
<dbReference type="InterPro" id="IPR042089">
    <property type="entry name" value="Peptidase_M13_dom_2"/>
</dbReference>
<dbReference type="OrthoDB" id="6475849at2759"/>
<dbReference type="GO" id="GO:0004222">
    <property type="term" value="F:metalloendopeptidase activity"/>
    <property type="evidence" value="ECO:0007669"/>
    <property type="project" value="InterPro"/>
</dbReference>
<evidence type="ECO:0000259" key="1">
    <source>
        <dbReference type="Pfam" id="PF05649"/>
    </source>
</evidence>
<dbReference type="STRING" id="137246.A0A401RR34"/>
<name>A0A401RR34_CHIPU</name>
<feature type="domain" description="Peptidase M13 N-terminal" evidence="1">
    <location>
        <begin position="66"/>
        <end position="381"/>
    </location>
</feature>
<dbReference type="EMBL" id="BEZZ01001873">
    <property type="protein sequence ID" value="GCC20633.1"/>
    <property type="molecule type" value="Genomic_DNA"/>
</dbReference>